<evidence type="ECO:0000313" key="2">
    <source>
        <dbReference type="EMBL" id="EEQ99045.1"/>
    </source>
</evidence>
<sequence>MCSIIPLIALFIVSGSGFNITELTMSHDESVDQGQTIGERTIRVPAVTAVRSCQIWTD</sequence>
<dbReference type="AlphaFoldDB" id="C5LW47"/>
<proteinExistence type="predicted"/>
<feature type="signal peptide" evidence="1">
    <location>
        <begin position="1"/>
        <end position="17"/>
    </location>
</feature>
<accession>C5LW47</accession>
<dbReference type="InParanoid" id="C5LW47"/>
<evidence type="ECO:0000313" key="3">
    <source>
        <dbReference type="Proteomes" id="UP000007800"/>
    </source>
</evidence>
<dbReference type="RefSeq" id="XP_002766328.1">
    <property type="nucleotide sequence ID" value="XM_002766282.1"/>
</dbReference>
<feature type="chain" id="PRO_5002955095" evidence="1">
    <location>
        <begin position="18"/>
        <end position="58"/>
    </location>
</feature>
<gene>
    <name evidence="2" type="ORF">Pmar_PMAR021593</name>
</gene>
<reference evidence="2 3" key="1">
    <citation type="submission" date="2008-07" db="EMBL/GenBank/DDBJ databases">
        <authorList>
            <person name="El-Sayed N."/>
            <person name="Caler E."/>
            <person name="Inman J."/>
            <person name="Amedeo P."/>
            <person name="Hass B."/>
            <person name="Wortman J."/>
        </authorList>
    </citation>
    <scope>NUCLEOTIDE SEQUENCE [LARGE SCALE GENOMIC DNA]</scope>
    <source>
        <strain evidence="3">ATCC 50983 / TXsc</strain>
    </source>
</reference>
<evidence type="ECO:0000256" key="1">
    <source>
        <dbReference type="SAM" id="SignalP"/>
    </source>
</evidence>
<dbReference type="GeneID" id="9044199"/>
<dbReference type="Proteomes" id="UP000007800">
    <property type="component" value="Unassembled WGS sequence"/>
</dbReference>
<dbReference type="EMBL" id="GG686078">
    <property type="protein sequence ID" value="EEQ99045.1"/>
    <property type="molecule type" value="Genomic_DNA"/>
</dbReference>
<keyword evidence="1" id="KW-0732">Signal</keyword>
<keyword evidence="3" id="KW-1185">Reference proteome</keyword>
<name>C5LW47_PERM5</name>
<organism evidence="3">
    <name type="scientific">Perkinsus marinus (strain ATCC 50983 / TXsc)</name>
    <dbReference type="NCBI Taxonomy" id="423536"/>
    <lineage>
        <taxon>Eukaryota</taxon>
        <taxon>Sar</taxon>
        <taxon>Alveolata</taxon>
        <taxon>Perkinsozoa</taxon>
        <taxon>Perkinsea</taxon>
        <taxon>Perkinsida</taxon>
        <taxon>Perkinsidae</taxon>
        <taxon>Perkinsus</taxon>
    </lineage>
</organism>
<protein>
    <submittedName>
        <fullName evidence="2">Uncharacterized protein</fullName>
    </submittedName>
</protein>